<feature type="binding site" evidence="10">
    <location>
        <begin position="161"/>
        <end position="169"/>
    </location>
    <ligand>
        <name>GTP</name>
        <dbReference type="ChEBI" id="CHEBI:37565"/>
    </ligand>
</feature>
<feature type="binding site" evidence="10">
    <location>
        <position position="255"/>
    </location>
    <ligand>
        <name>Zn(2+)</name>
        <dbReference type="ChEBI" id="CHEBI:29105"/>
    </ligand>
</feature>
<evidence type="ECO:0000256" key="9">
    <source>
        <dbReference type="ARBA" id="ARBA00023134"/>
    </source>
</evidence>
<dbReference type="AlphaFoldDB" id="A0A1N7ILD9"/>
<comment type="function">
    <text evidence="10">One of several proteins that assist in the late maturation steps of the functional core of the 30S ribosomal subunit. Helps release RbfA from mature subunits. May play a role in the assembly of ribosomal proteins into the subunit. Circularly permuted GTPase that catalyzes slow GTP hydrolysis, GTPase activity is stimulated by the 30S ribosomal subunit.</text>
</comment>
<dbReference type="InterPro" id="IPR004881">
    <property type="entry name" value="Ribosome_biogen_GTPase_RsgA"/>
</dbReference>
<evidence type="ECO:0000259" key="11">
    <source>
        <dbReference type="PROSITE" id="PS50936"/>
    </source>
</evidence>
<evidence type="ECO:0000256" key="1">
    <source>
        <dbReference type="ARBA" id="ARBA00022490"/>
    </source>
</evidence>
<dbReference type="GO" id="GO:0005737">
    <property type="term" value="C:cytoplasm"/>
    <property type="evidence" value="ECO:0007669"/>
    <property type="project" value="UniProtKB-SubCell"/>
</dbReference>
<evidence type="ECO:0000256" key="6">
    <source>
        <dbReference type="ARBA" id="ARBA00022801"/>
    </source>
</evidence>
<keyword evidence="9 10" id="KW-0342">GTP-binding</keyword>
<dbReference type="EC" id="3.6.1.-" evidence="10"/>
<protein>
    <recommendedName>
        <fullName evidence="10">Small ribosomal subunit biogenesis GTPase RsgA</fullName>
        <ecNumber evidence="10">3.6.1.-</ecNumber>
    </recommendedName>
</protein>
<dbReference type="PROSITE" id="PS51721">
    <property type="entry name" value="G_CP"/>
    <property type="match status" value="1"/>
</dbReference>
<dbReference type="STRING" id="570947.SAMN05421687_101455"/>
<comment type="subcellular location">
    <subcellularLocation>
        <location evidence="10">Cytoplasm</location>
    </subcellularLocation>
</comment>
<dbReference type="NCBIfam" id="TIGR00157">
    <property type="entry name" value="ribosome small subunit-dependent GTPase A"/>
    <property type="match status" value="1"/>
</dbReference>
<dbReference type="SUPFAM" id="SSF52540">
    <property type="entry name" value="P-loop containing nucleoside triphosphate hydrolases"/>
    <property type="match status" value="1"/>
</dbReference>
<dbReference type="PROSITE" id="PS50936">
    <property type="entry name" value="ENGC_GTPASE"/>
    <property type="match status" value="1"/>
</dbReference>
<dbReference type="CDD" id="cd04466">
    <property type="entry name" value="S1_YloQ_GTPase"/>
    <property type="match status" value="1"/>
</dbReference>
<dbReference type="InterPro" id="IPR030378">
    <property type="entry name" value="G_CP_dom"/>
</dbReference>
<feature type="binding site" evidence="10">
    <location>
        <begin position="109"/>
        <end position="112"/>
    </location>
    <ligand>
        <name>GTP</name>
        <dbReference type="ChEBI" id="CHEBI:37565"/>
    </ligand>
</feature>
<dbReference type="EMBL" id="FTOC01000001">
    <property type="protein sequence ID" value="SIS37801.1"/>
    <property type="molecule type" value="Genomic_DNA"/>
</dbReference>
<evidence type="ECO:0000256" key="4">
    <source>
        <dbReference type="ARBA" id="ARBA00022730"/>
    </source>
</evidence>
<dbReference type="Pfam" id="PF03193">
    <property type="entry name" value="RsgA_GTPase"/>
    <property type="match status" value="1"/>
</dbReference>
<name>A0A1N7ILD9_9BACI</name>
<dbReference type="InterPro" id="IPR031944">
    <property type="entry name" value="RsgA_N"/>
</dbReference>
<evidence type="ECO:0000313" key="14">
    <source>
        <dbReference type="Proteomes" id="UP000187608"/>
    </source>
</evidence>
<keyword evidence="7 10" id="KW-0862">Zinc</keyword>
<comment type="subunit">
    <text evidence="10">Monomer. Associates with 30S ribosomal subunit, binds 16S rRNA.</text>
</comment>
<keyword evidence="3 10" id="KW-0479">Metal-binding</keyword>
<keyword evidence="14" id="KW-1185">Reference proteome</keyword>
<keyword evidence="2 10" id="KW-0690">Ribosome biogenesis</keyword>
<comment type="similarity">
    <text evidence="10">Belongs to the TRAFAC class YlqF/YawG GTPase family. RsgA subfamily.</text>
</comment>
<evidence type="ECO:0000256" key="5">
    <source>
        <dbReference type="ARBA" id="ARBA00022741"/>
    </source>
</evidence>
<dbReference type="Gene3D" id="1.10.40.50">
    <property type="entry name" value="Probable gtpase engc, domain 3"/>
    <property type="match status" value="1"/>
</dbReference>
<keyword evidence="8 10" id="KW-0694">RNA-binding</keyword>
<dbReference type="Proteomes" id="UP000187608">
    <property type="component" value="Unassembled WGS sequence"/>
</dbReference>
<proteinExistence type="inferred from homology"/>
<dbReference type="SUPFAM" id="SSF50249">
    <property type="entry name" value="Nucleic acid-binding proteins"/>
    <property type="match status" value="1"/>
</dbReference>
<dbReference type="Gene3D" id="2.40.50.140">
    <property type="entry name" value="Nucleic acid-binding proteins"/>
    <property type="match status" value="1"/>
</dbReference>
<evidence type="ECO:0000313" key="13">
    <source>
        <dbReference type="EMBL" id="SIS37801.1"/>
    </source>
</evidence>
<dbReference type="InterPro" id="IPR027417">
    <property type="entry name" value="P-loop_NTPase"/>
</dbReference>
<feature type="domain" description="CP-type G" evidence="12">
    <location>
        <begin position="60"/>
        <end position="218"/>
    </location>
</feature>
<evidence type="ECO:0000256" key="2">
    <source>
        <dbReference type="ARBA" id="ARBA00022517"/>
    </source>
</evidence>
<dbReference type="InterPro" id="IPR010914">
    <property type="entry name" value="RsgA_GTPase_dom"/>
</dbReference>
<gene>
    <name evidence="10" type="primary">rsgA</name>
    <name evidence="13" type="ORF">SAMN05421687_101455</name>
</gene>
<organism evidence="13 14">
    <name type="scientific">Salimicrobium flavidum</name>
    <dbReference type="NCBI Taxonomy" id="570947"/>
    <lineage>
        <taxon>Bacteria</taxon>
        <taxon>Bacillati</taxon>
        <taxon>Bacillota</taxon>
        <taxon>Bacilli</taxon>
        <taxon>Bacillales</taxon>
        <taxon>Bacillaceae</taxon>
        <taxon>Salimicrobium</taxon>
    </lineage>
</organism>
<keyword evidence="1 10" id="KW-0963">Cytoplasm</keyword>
<dbReference type="PANTHER" id="PTHR32120">
    <property type="entry name" value="SMALL RIBOSOMAL SUBUNIT BIOGENESIS GTPASE RSGA"/>
    <property type="match status" value="1"/>
</dbReference>
<dbReference type="PANTHER" id="PTHR32120:SF11">
    <property type="entry name" value="SMALL RIBOSOMAL SUBUNIT BIOGENESIS GTPASE RSGA 1, MITOCHONDRIAL-RELATED"/>
    <property type="match status" value="1"/>
</dbReference>
<dbReference type="HAMAP" id="MF_01820">
    <property type="entry name" value="GTPase_RsgA"/>
    <property type="match status" value="1"/>
</dbReference>
<dbReference type="Gene3D" id="3.40.50.300">
    <property type="entry name" value="P-loop containing nucleotide triphosphate hydrolases"/>
    <property type="match status" value="1"/>
</dbReference>
<dbReference type="Pfam" id="PF16745">
    <property type="entry name" value="RsgA_N"/>
    <property type="match status" value="1"/>
</dbReference>
<keyword evidence="6 10" id="KW-0378">Hydrolase</keyword>
<accession>A0A1N7ILD9</accession>
<evidence type="ECO:0000256" key="8">
    <source>
        <dbReference type="ARBA" id="ARBA00022884"/>
    </source>
</evidence>
<comment type="cofactor">
    <cofactor evidence="10">
        <name>Zn(2+)</name>
        <dbReference type="ChEBI" id="CHEBI:29105"/>
    </cofactor>
    <text evidence="10">Binds 1 zinc ion per subunit.</text>
</comment>
<keyword evidence="5 10" id="KW-0547">Nucleotide-binding</keyword>
<evidence type="ECO:0000259" key="12">
    <source>
        <dbReference type="PROSITE" id="PS51721"/>
    </source>
</evidence>
<dbReference type="CDD" id="cd01854">
    <property type="entry name" value="YjeQ_EngC"/>
    <property type="match status" value="1"/>
</dbReference>
<dbReference type="GO" id="GO:0005525">
    <property type="term" value="F:GTP binding"/>
    <property type="evidence" value="ECO:0007669"/>
    <property type="project" value="UniProtKB-UniRule"/>
</dbReference>
<reference evidence="14" key="1">
    <citation type="submission" date="2017-01" db="EMBL/GenBank/DDBJ databases">
        <authorList>
            <person name="Varghese N."/>
            <person name="Submissions S."/>
        </authorList>
    </citation>
    <scope>NUCLEOTIDE SEQUENCE [LARGE SCALE GENOMIC DNA]</scope>
    <source>
        <strain evidence="14">DSM 23127</strain>
    </source>
</reference>
<dbReference type="GO" id="GO:0042274">
    <property type="term" value="P:ribosomal small subunit biogenesis"/>
    <property type="evidence" value="ECO:0007669"/>
    <property type="project" value="UniProtKB-UniRule"/>
</dbReference>
<evidence type="ECO:0000256" key="10">
    <source>
        <dbReference type="HAMAP-Rule" id="MF_01820"/>
    </source>
</evidence>
<dbReference type="RefSeq" id="WP_076556714.1">
    <property type="nucleotide sequence ID" value="NZ_FTOC01000001.1"/>
</dbReference>
<dbReference type="OrthoDB" id="9809485at2"/>
<feature type="binding site" evidence="10">
    <location>
        <position position="242"/>
    </location>
    <ligand>
        <name>Zn(2+)</name>
        <dbReference type="ChEBI" id="CHEBI:29105"/>
    </ligand>
</feature>
<sequence length="288" mass="32436">MGSGIIIQSLSGFYDVMAEEETYRCKGRGVFRNKKITPLVGDMVEFDPEEKVILTVKERSNELVRPPVANIDQAIVVISAVEPVFNSRLLDRFLVLVESKRIDPVIVISKQDQILSADEISGYRNMYEKAGYTVILSEPESLEAMQQVKELFKDRTTVIAGQSGVGKSTLLNAILPSLSLETAEISKSLGRGKHTTRHVELFSINGGLVADTPGFSSLEFDDVTSEALGECFPEIREYDPECKFRGCLHDKEPKCAVKKAVEEEEIGRERYDHYIEFLHEIQNRKPRY</sequence>
<dbReference type="InterPro" id="IPR012340">
    <property type="entry name" value="NA-bd_OB-fold"/>
</dbReference>
<evidence type="ECO:0000256" key="7">
    <source>
        <dbReference type="ARBA" id="ARBA00022833"/>
    </source>
</evidence>
<feature type="domain" description="EngC GTPase" evidence="11">
    <location>
        <begin position="69"/>
        <end position="216"/>
    </location>
</feature>
<evidence type="ECO:0000256" key="3">
    <source>
        <dbReference type="ARBA" id="ARBA00022723"/>
    </source>
</evidence>
<dbReference type="GO" id="GO:0046872">
    <property type="term" value="F:metal ion binding"/>
    <property type="evidence" value="ECO:0007669"/>
    <property type="project" value="UniProtKB-KW"/>
</dbReference>
<feature type="binding site" evidence="10">
    <location>
        <position position="247"/>
    </location>
    <ligand>
        <name>Zn(2+)</name>
        <dbReference type="ChEBI" id="CHEBI:29105"/>
    </ligand>
</feature>
<dbReference type="GO" id="GO:0019843">
    <property type="term" value="F:rRNA binding"/>
    <property type="evidence" value="ECO:0007669"/>
    <property type="project" value="UniProtKB-KW"/>
</dbReference>
<keyword evidence="4 10" id="KW-0699">rRNA-binding</keyword>
<feature type="binding site" evidence="10">
    <location>
        <position position="249"/>
    </location>
    <ligand>
        <name>Zn(2+)</name>
        <dbReference type="ChEBI" id="CHEBI:29105"/>
    </ligand>
</feature>
<dbReference type="GO" id="GO:0003924">
    <property type="term" value="F:GTPase activity"/>
    <property type="evidence" value="ECO:0007669"/>
    <property type="project" value="UniProtKB-UniRule"/>
</dbReference>